<feature type="chain" id="PRO_5042886003" description="Secreted protein" evidence="1">
    <location>
        <begin position="41"/>
        <end position="78"/>
    </location>
</feature>
<gene>
    <name evidence="2" type="ORF">N658DRAFT_93830</name>
</gene>
<accession>A0AAN6T1L9</accession>
<dbReference type="EMBL" id="MU863639">
    <property type="protein sequence ID" value="KAK4100722.1"/>
    <property type="molecule type" value="Genomic_DNA"/>
</dbReference>
<reference evidence="2" key="2">
    <citation type="submission" date="2023-05" db="EMBL/GenBank/DDBJ databases">
        <authorList>
            <consortium name="Lawrence Berkeley National Laboratory"/>
            <person name="Steindorff A."/>
            <person name="Hensen N."/>
            <person name="Bonometti L."/>
            <person name="Westerberg I."/>
            <person name="Brannstrom I.O."/>
            <person name="Guillou S."/>
            <person name="Cros-Aarteil S."/>
            <person name="Calhoun S."/>
            <person name="Haridas S."/>
            <person name="Kuo A."/>
            <person name="Mondo S."/>
            <person name="Pangilinan J."/>
            <person name="Riley R."/>
            <person name="Labutti K."/>
            <person name="Andreopoulos B."/>
            <person name="Lipzen A."/>
            <person name="Chen C."/>
            <person name="Yanf M."/>
            <person name="Daum C."/>
            <person name="Ng V."/>
            <person name="Clum A."/>
            <person name="Ohm R."/>
            <person name="Martin F."/>
            <person name="Silar P."/>
            <person name="Natvig D."/>
            <person name="Lalanne C."/>
            <person name="Gautier V."/>
            <person name="Ament-Velasquez S.L."/>
            <person name="Kruys A."/>
            <person name="Hutchinson M.I."/>
            <person name="Powell A.J."/>
            <person name="Barry K."/>
            <person name="Miller A.N."/>
            <person name="Grigoriev I.V."/>
            <person name="Debuchy R."/>
            <person name="Gladieux P."/>
            <person name="Thoren M.H."/>
            <person name="Johannesson H."/>
        </authorList>
    </citation>
    <scope>NUCLEOTIDE SEQUENCE</scope>
    <source>
        <strain evidence="2">CBS 757.83</strain>
    </source>
</reference>
<dbReference type="AlphaFoldDB" id="A0AAN6T1L9"/>
<sequence length="78" mass="8071">MSKCWNIPCSVAVVPTSARKATKLVWSSVLLLASSSATVADRSCSSVEWTWDAVDAVDGVDAVDVGSWLASTIGGVQA</sequence>
<evidence type="ECO:0008006" key="4">
    <source>
        <dbReference type="Google" id="ProtNLM"/>
    </source>
</evidence>
<organism evidence="2 3">
    <name type="scientific">Parathielavia hyrcaniae</name>
    <dbReference type="NCBI Taxonomy" id="113614"/>
    <lineage>
        <taxon>Eukaryota</taxon>
        <taxon>Fungi</taxon>
        <taxon>Dikarya</taxon>
        <taxon>Ascomycota</taxon>
        <taxon>Pezizomycotina</taxon>
        <taxon>Sordariomycetes</taxon>
        <taxon>Sordariomycetidae</taxon>
        <taxon>Sordariales</taxon>
        <taxon>Chaetomiaceae</taxon>
        <taxon>Parathielavia</taxon>
    </lineage>
</organism>
<comment type="caution">
    <text evidence="2">The sequence shown here is derived from an EMBL/GenBank/DDBJ whole genome shotgun (WGS) entry which is preliminary data.</text>
</comment>
<name>A0AAN6T1L9_9PEZI</name>
<evidence type="ECO:0000313" key="3">
    <source>
        <dbReference type="Proteomes" id="UP001305647"/>
    </source>
</evidence>
<proteinExistence type="predicted"/>
<keyword evidence="1" id="KW-0732">Signal</keyword>
<reference evidence="2" key="1">
    <citation type="journal article" date="2023" name="Mol. Phylogenet. Evol.">
        <title>Genome-scale phylogeny and comparative genomics of the fungal order Sordariales.</title>
        <authorList>
            <person name="Hensen N."/>
            <person name="Bonometti L."/>
            <person name="Westerberg I."/>
            <person name="Brannstrom I.O."/>
            <person name="Guillou S."/>
            <person name="Cros-Aarteil S."/>
            <person name="Calhoun S."/>
            <person name="Haridas S."/>
            <person name="Kuo A."/>
            <person name="Mondo S."/>
            <person name="Pangilinan J."/>
            <person name="Riley R."/>
            <person name="LaButti K."/>
            <person name="Andreopoulos B."/>
            <person name="Lipzen A."/>
            <person name="Chen C."/>
            <person name="Yan M."/>
            <person name="Daum C."/>
            <person name="Ng V."/>
            <person name="Clum A."/>
            <person name="Steindorff A."/>
            <person name="Ohm R.A."/>
            <person name="Martin F."/>
            <person name="Silar P."/>
            <person name="Natvig D.O."/>
            <person name="Lalanne C."/>
            <person name="Gautier V."/>
            <person name="Ament-Velasquez S.L."/>
            <person name="Kruys A."/>
            <person name="Hutchinson M.I."/>
            <person name="Powell A.J."/>
            <person name="Barry K."/>
            <person name="Miller A.N."/>
            <person name="Grigoriev I.V."/>
            <person name="Debuchy R."/>
            <person name="Gladieux P."/>
            <person name="Hiltunen Thoren M."/>
            <person name="Johannesson H."/>
        </authorList>
    </citation>
    <scope>NUCLEOTIDE SEQUENCE</scope>
    <source>
        <strain evidence="2">CBS 757.83</strain>
    </source>
</reference>
<keyword evidence="3" id="KW-1185">Reference proteome</keyword>
<protein>
    <recommendedName>
        <fullName evidence="4">Secreted protein</fullName>
    </recommendedName>
</protein>
<dbReference type="Proteomes" id="UP001305647">
    <property type="component" value="Unassembled WGS sequence"/>
</dbReference>
<feature type="signal peptide" evidence="1">
    <location>
        <begin position="1"/>
        <end position="40"/>
    </location>
</feature>
<evidence type="ECO:0000256" key="1">
    <source>
        <dbReference type="SAM" id="SignalP"/>
    </source>
</evidence>
<evidence type="ECO:0000313" key="2">
    <source>
        <dbReference type="EMBL" id="KAK4100722.1"/>
    </source>
</evidence>